<dbReference type="SUPFAM" id="SSF161070">
    <property type="entry name" value="SNF-like"/>
    <property type="match status" value="1"/>
</dbReference>
<feature type="disulfide bond" evidence="9">
    <location>
        <begin position="153"/>
        <end position="162"/>
    </location>
</feature>
<keyword evidence="6 11" id="KW-1133">Transmembrane helix</keyword>
<evidence type="ECO:0000256" key="6">
    <source>
        <dbReference type="ARBA" id="ARBA00022989"/>
    </source>
</evidence>
<evidence type="ECO:0000313" key="12">
    <source>
        <dbReference type="EMBL" id="CAL4067551.1"/>
    </source>
</evidence>
<keyword evidence="8" id="KW-0915">Sodium</keyword>
<comment type="caution">
    <text evidence="12">The sequence shown here is derived from an EMBL/GenBank/DDBJ whole genome shotgun (WGS) entry which is preliminary data.</text>
</comment>
<dbReference type="Pfam" id="PF00209">
    <property type="entry name" value="SNF"/>
    <property type="match status" value="1"/>
</dbReference>
<dbReference type="PROSITE" id="PS00610">
    <property type="entry name" value="NA_NEUROTRAN_SYMP_1"/>
    <property type="match status" value="1"/>
</dbReference>
<dbReference type="PROSITE" id="PS50267">
    <property type="entry name" value="NA_NEUROTRAN_SYMP_3"/>
    <property type="match status" value="1"/>
</dbReference>
<feature type="transmembrane region" description="Helical" evidence="11">
    <location>
        <begin position="306"/>
        <end position="330"/>
    </location>
</feature>
<keyword evidence="3 10" id="KW-0813">Transport</keyword>
<evidence type="ECO:0000256" key="7">
    <source>
        <dbReference type="ARBA" id="ARBA00023136"/>
    </source>
</evidence>
<dbReference type="AlphaFoldDB" id="A0AAV2PZB7"/>
<feature type="transmembrane region" description="Helical" evidence="11">
    <location>
        <begin position="72"/>
        <end position="93"/>
    </location>
</feature>
<dbReference type="InterPro" id="IPR037272">
    <property type="entry name" value="SNS_sf"/>
</dbReference>
<feature type="binding site" evidence="8">
    <location>
        <position position="51"/>
    </location>
    <ligand>
        <name>Na(+)</name>
        <dbReference type="ChEBI" id="CHEBI:29101"/>
        <label>1</label>
    </ligand>
</feature>
<organism evidence="12 13">
    <name type="scientific">Meganyctiphanes norvegica</name>
    <name type="common">Northern krill</name>
    <name type="synonym">Thysanopoda norvegica</name>
    <dbReference type="NCBI Taxonomy" id="48144"/>
    <lineage>
        <taxon>Eukaryota</taxon>
        <taxon>Metazoa</taxon>
        <taxon>Ecdysozoa</taxon>
        <taxon>Arthropoda</taxon>
        <taxon>Crustacea</taxon>
        <taxon>Multicrustacea</taxon>
        <taxon>Malacostraca</taxon>
        <taxon>Eumalacostraca</taxon>
        <taxon>Eucarida</taxon>
        <taxon>Euphausiacea</taxon>
        <taxon>Euphausiidae</taxon>
        <taxon>Meganyctiphanes</taxon>
    </lineage>
</organism>
<protein>
    <recommendedName>
        <fullName evidence="10">Transporter</fullName>
    </recommendedName>
</protein>
<dbReference type="Proteomes" id="UP001497623">
    <property type="component" value="Unassembled WGS sequence"/>
</dbReference>
<accession>A0AAV2PZB7</accession>
<evidence type="ECO:0000256" key="10">
    <source>
        <dbReference type="RuleBase" id="RU003732"/>
    </source>
</evidence>
<evidence type="ECO:0000256" key="8">
    <source>
        <dbReference type="PIRSR" id="PIRSR600175-1"/>
    </source>
</evidence>
<comment type="similarity">
    <text evidence="2 10">Belongs to the sodium:neurotransmitter symporter (SNF) (TC 2.A.22) family.</text>
</comment>
<comment type="subcellular location">
    <subcellularLocation>
        <location evidence="1">Membrane</location>
        <topology evidence="1">Multi-pass membrane protein</topology>
    </subcellularLocation>
</comment>
<dbReference type="InterPro" id="IPR000175">
    <property type="entry name" value="Na/ntran_symport"/>
</dbReference>
<dbReference type="PANTHER" id="PTHR11616:SF240">
    <property type="entry name" value="BLOATED TUBULES, ISOFORM B-RELATED"/>
    <property type="match status" value="1"/>
</dbReference>
<feature type="transmembrane region" description="Helical" evidence="11">
    <location>
        <begin position="404"/>
        <end position="428"/>
    </location>
</feature>
<keyword evidence="4 10" id="KW-0812">Transmembrane</keyword>
<keyword evidence="7 11" id="KW-0472">Membrane</keyword>
<feature type="non-terminal residue" evidence="12">
    <location>
        <position position="1"/>
    </location>
</feature>
<keyword evidence="13" id="KW-1185">Reference proteome</keyword>
<feature type="transmembrane region" description="Helical" evidence="11">
    <location>
        <begin position="231"/>
        <end position="250"/>
    </location>
</feature>
<sequence length="431" mass="48917">VAQKKKINIDFVQRPVEQNECEVSSQAPNEVKRAKWGNQIEFILSSISYAVGLGNIWRFPYLCYRNGGGAFLIPYCIMLFVCGMPLMFFELCLGQFGREGPITVWKISPLFTGIGYAMFMISFYIGCYYNVVLAWAIYYIYSSFTHTLPWSTCDGEWSSDFCNRFNSRNCTLGGGLMNITGYCVLPNMTSEEEWNTLNATVSHIKSPAHEFFHNHVLDIGASSGLHDLGGFQGKIVLSLLFAWLIVYLVLLKGVESFGKVVYFTATFPYMILIILLIRACTLPGYIDGVTFYLTPDWEKLKSASVWGDAAIQIFFSLSPCWGGLITLASYNKFSNNCFRFGEMQQYRSSFHVVFALTVLLRFATSHQSFFLSKYGIAASYAFVHSVYLWRIPIVLWVKLYFNTILTYGFFLSLGTNYSGVTFIFTSVIQNL</sequence>
<dbReference type="PROSITE" id="PS00754">
    <property type="entry name" value="NA_NEUROTRAN_SYMP_2"/>
    <property type="match status" value="1"/>
</dbReference>
<evidence type="ECO:0000256" key="3">
    <source>
        <dbReference type="ARBA" id="ARBA00022448"/>
    </source>
</evidence>
<dbReference type="GO" id="GO:0015375">
    <property type="term" value="F:glycine:sodium symporter activity"/>
    <property type="evidence" value="ECO:0007669"/>
    <property type="project" value="TreeGrafter"/>
</dbReference>
<feature type="transmembrane region" description="Helical" evidence="11">
    <location>
        <begin position="42"/>
        <end position="60"/>
    </location>
</feature>
<dbReference type="PRINTS" id="PR00176">
    <property type="entry name" value="NANEUSMPORT"/>
</dbReference>
<keyword evidence="9" id="KW-1015">Disulfide bond</keyword>
<feature type="transmembrane region" description="Helical" evidence="11">
    <location>
        <begin position="376"/>
        <end position="397"/>
    </location>
</feature>
<proteinExistence type="inferred from homology"/>
<gene>
    <name evidence="12" type="ORF">MNOR_LOCUS6605</name>
</gene>
<feature type="transmembrane region" description="Helical" evidence="11">
    <location>
        <begin position="114"/>
        <end position="141"/>
    </location>
</feature>
<keyword evidence="5 10" id="KW-0769">Symport</keyword>
<feature type="transmembrane region" description="Helical" evidence="11">
    <location>
        <begin position="262"/>
        <end position="286"/>
    </location>
</feature>
<feature type="non-terminal residue" evidence="12">
    <location>
        <position position="431"/>
    </location>
</feature>
<feature type="binding site" evidence="8">
    <location>
        <position position="50"/>
    </location>
    <ligand>
        <name>Na(+)</name>
        <dbReference type="ChEBI" id="CHEBI:29101"/>
        <label>1</label>
    </ligand>
</feature>
<dbReference type="GO" id="GO:0046872">
    <property type="term" value="F:metal ion binding"/>
    <property type="evidence" value="ECO:0007669"/>
    <property type="project" value="UniProtKB-KW"/>
</dbReference>
<feature type="binding site" evidence="8">
    <location>
        <position position="55"/>
    </location>
    <ligand>
        <name>Na(+)</name>
        <dbReference type="ChEBI" id="CHEBI:29101"/>
        <label>1</label>
    </ligand>
</feature>
<evidence type="ECO:0000256" key="2">
    <source>
        <dbReference type="ARBA" id="ARBA00006459"/>
    </source>
</evidence>
<evidence type="ECO:0000256" key="11">
    <source>
        <dbReference type="SAM" id="Phobius"/>
    </source>
</evidence>
<evidence type="ECO:0000256" key="5">
    <source>
        <dbReference type="ARBA" id="ARBA00022847"/>
    </source>
</evidence>
<name>A0AAV2PZB7_MEGNR</name>
<keyword evidence="8" id="KW-0479">Metal-binding</keyword>
<feature type="binding site" evidence="8">
    <location>
        <position position="316"/>
    </location>
    <ligand>
        <name>Na(+)</name>
        <dbReference type="ChEBI" id="CHEBI:29101"/>
        <label>1</label>
    </ligand>
</feature>
<feature type="transmembrane region" description="Helical" evidence="11">
    <location>
        <begin position="350"/>
        <end position="370"/>
    </location>
</feature>
<dbReference type="PANTHER" id="PTHR11616">
    <property type="entry name" value="SODIUM/CHLORIDE DEPENDENT TRANSPORTER"/>
    <property type="match status" value="1"/>
</dbReference>
<evidence type="ECO:0000313" key="13">
    <source>
        <dbReference type="Proteomes" id="UP001497623"/>
    </source>
</evidence>
<dbReference type="GO" id="GO:0005886">
    <property type="term" value="C:plasma membrane"/>
    <property type="evidence" value="ECO:0007669"/>
    <property type="project" value="TreeGrafter"/>
</dbReference>
<evidence type="ECO:0000256" key="1">
    <source>
        <dbReference type="ARBA" id="ARBA00004141"/>
    </source>
</evidence>
<evidence type="ECO:0000256" key="9">
    <source>
        <dbReference type="PIRSR" id="PIRSR600175-2"/>
    </source>
</evidence>
<evidence type="ECO:0000256" key="4">
    <source>
        <dbReference type="ARBA" id="ARBA00022692"/>
    </source>
</evidence>
<reference evidence="12 13" key="1">
    <citation type="submission" date="2024-05" db="EMBL/GenBank/DDBJ databases">
        <authorList>
            <person name="Wallberg A."/>
        </authorList>
    </citation>
    <scope>NUCLEOTIDE SEQUENCE [LARGE SCALE GENOMIC DNA]</scope>
</reference>
<dbReference type="EMBL" id="CAXKWB010002749">
    <property type="protein sequence ID" value="CAL4067551.1"/>
    <property type="molecule type" value="Genomic_DNA"/>
</dbReference>